<sequence>MGQAVPIRKGRIDEVGDRKVVSNRELIGENYKEE</sequence>
<reference evidence="1" key="1">
    <citation type="submission" date="2018-05" db="EMBL/GenBank/DDBJ databases">
        <authorList>
            <person name="Lanie J.A."/>
            <person name="Ng W.-L."/>
            <person name="Kazmierczak K.M."/>
            <person name="Andrzejewski T.M."/>
            <person name="Davidsen T.M."/>
            <person name="Wayne K.J."/>
            <person name="Tettelin H."/>
            <person name="Glass J.I."/>
            <person name="Rusch D."/>
            <person name="Podicherti R."/>
            <person name="Tsui H.-C.T."/>
            <person name="Winkler M.E."/>
        </authorList>
    </citation>
    <scope>NUCLEOTIDE SEQUENCE</scope>
</reference>
<accession>A0A382MW83</accession>
<gene>
    <name evidence="1" type="ORF">METZ01_LOCUS304606</name>
</gene>
<proteinExistence type="predicted"/>
<evidence type="ECO:0000313" key="1">
    <source>
        <dbReference type="EMBL" id="SVC51752.1"/>
    </source>
</evidence>
<dbReference type="EMBL" id="UINC01095567">
    <property type="protein sequence ID" value="SVC51752.1"/>
    <property type="molecule type" value="Genomic_DNA"/>
</dbReference>
<dbReference type="AlphaFoldDB" id="A0A382MW83"/>
<organism evidence="1">
    <name type="scientific">marine metagenome</name>
    <dbReference type="NCBI Taxonomy" id="408172"/>
    <lineage>
        <taxon>unclassified sequences</taxon>
        <taxon>metagenomes</taxon>
        <taxon>ecological metagenomes</taxon>
    </lineage>
</organism>
<protein>
    <submittedName>
        <fullName evidence="1">Uncharacterized protein</fullName>
    </submittedName>
</protein>
<name>A0A382MW83_9ZZZZ</name>